<dbReference type="EMBL" id="JARBDR010000657">
    <property type="protein sequence ID" value="KAJ8309210.1"/>
    <property type="molecule type" value="Genomic_DNA"/>
</dbReference>
<name>A0ABQ9F0S6_TEGGR</name>
<dbReference type="PANTHER" id="PTHR13283:SF10">
    <property type="entry name" value="FERM DOMAIN-CONTAINING PROTEIN 8"/>
    <property type="match status" value="1"/>
</dbReference>
<protein>
    <submittedName>
        <fullName evidence="1">Uncharacterized protein</fullName>
    </submittedName>
</protein>
<organism evidence="1 2">
    <name type="scientific">Tegillarca granosa</name>
    <name type="common">Malaysian cockle</name>
    <name type="synonym">Anadara granosa</name>
    <dbReference type="NCBI Taxonomy" id="220873"/>
    <lineage>
        <taxon>Eukaryota</taxon>
        <taxon>Metazoa</taxon>
        <taxon>Spiralia</taxon>
        <taxon>Lophotrochozoa</taxon>
        <taxon>Mollusca</taxon>
        <taxon>Bivalvia</taxon>
        <taxon>Autobranchia</taxon>
        <taxon>Pteriomorphia</taxon>
        <taxon>Arcoida</taxon>
        <taxon>Arcoidea</taxon>
        <taxon>Arcidae</taxon>
        <taxon>Tegillarca</taxon>
    </lineage>
</organism>
<evidence type="ECO:0000313" key="1">
    <source>
        <dbReference type="EMBL" id="KAJ8309210.1"/>
    </source>
</evidence>
<keyword evidence="2" id="KW-1185">Reference proteome</keyword>
<proteinExistence type="predicted"/>
<dbReference type="Proteomes" id="UP001217089">
    <property type="component" value="Unassembled WGS sequence"/>
</dbReference>
<reference evidence="1 2" key="1">
    <citation type="submission" date="2022-12" db="EMBL/GenBank/DDBJ databases">
        <title>Chromosome-level genome of Tegillarca granosa.</title>
        <authorList>
            <person name="Kim J."/>
        </authorList>
    </citation>
    <scope>NUCLEOTIDE SEQUENCE [LARGE SCALE GENOMIC DNA]</scope>
    <source>
        <strain evidence="1">Teg-2019</strain>
        <tissue evidence="1">Adductor muscle</tissue>
    </source>
</reference>
<comment type="caution">
    <text evidence="1">The sequence shown here is derived from an EMBL/GenBank/DDBJ whole genome shotgun (WGS) entry which is preliminary data.</text>
</comment>
<sequence length="205" mass="23382">MLVRSAFFEADIEKPHGKLQSVKSNLPFFGGLPKIETWVAINTDGVCLIDREKSIYIFNKTRDSMQFGYFGNLALVLVHQEVLLAVPYSHLSWNLDLNEDDEALEPCLLIQFLHKENPEDETEVTKVLQIYSRQVSYHHQSSSSSSSSVSQARLMDALIDSCVKRQLQRQQSRRVETDGVYRNADFCGMITNKLDRLCLATYSLS</sequence>
<dbReference type="InterPro" id="IPR051594">
    <property type="entry name" value="KRIT1/FRMD8"/>
</dbReference>
<dbReference type="PANTHER" id="PTHR13283">
    <property type="entry name" value="KREV INTERACTION TRAPPED 1-RELATED"/>
    <property type="match status" value="1"/>
</dbReference>
<accession>A0ABQ9F0S6</accession>
<gene>
    <name evidence="1" type="ORF">KUTeg_014084</name>
</gene>
<evidence type="ECO:0000313" key="2">
    <source>
        <dbReference type="Proteomes" id="UP001217089"/>
    </source>
</evidence>
<feature type="non-terminal residue" evidence="1">
    <location>
        <position position="205"/>
    </location>
</feature>